<protein>
    <submittedName>
        <fullName evidence="1">Uncharacterized protein</fullName>
    </submittedName>
</protein>
<name>Q7UJY7_RHOBA</name>
<gene>
    <name evidence="1" type="ordered locus">RB10973</name>
</gene>
<sequence>MIFRLPHDWVIALLMPRENSVLRDGSRGRWCSNPFLA</sequence>
<accession>Q7UJY7</accession>
<proteinExistence type="predicted"/>
<dbReference type="HOGENOM" id="CLU_3347896_0_0_0"/>
<dbReference type="EnsemblBacteria" id="CAD77094">
    <property type="protein sequence ID" value="CAD77094"/>
    <property type="gene ID" value="RB10973"/>
</dbReference>
<evidence type="ECO:0000313" key="2">
    <source>
        <dbReference type="Proteomes" id="UP000001025"/>
    </source>
</evidence>
<dbReference type="KEGG" id="rba:RB10973"/>
<dbReference type="InParanoid" id="Q7UJY7"/>
<dbReference type="AlphaFoldDB" id="Q7UJY7"/>
<dbReference type="Proteomes" id="UP000001025">
    <property type="component" value="Chromosome"/>
</dbReference>
<evidence type="ECO:0000313" key="1">
    <source>
        <dbReference type="EMBL" id="CAD77094.1"/>
    </source>
</evidence>
<dbReference type="EMBL" id="BX294152">
    <property type="protein sequence ID" value="CAD77094.1"/>
    <property type="molecule type" value="Genomic_DNA"/>
</dbReference>
<keyword evidence="2" id="KW-1185">Reference proteome</keyword>
<reference evidence="1 2" key="1">
    <citation type="journal article" date="2003" name="Proc. Natl. Acad. Sci. U.S.A.">
        <title>Complete genome sequence of the marine planctomycete Pirellula sp. strain 1.</title>
        <authorList>
            <person name="Gloeckner F.O."/>
            <person name="Kube M."/>
            <person name="Bauer M."/>
            <person name="Teeling H."/>
            <person name="Lombardot T."/>
            <person name="Ludwig W."/>
            <person name="Gade D."/>
            <person name="Beck A."/>
            <person name="Borzym K."/>
            <person name="Heitmann K."/>
            <person name="Rabus R."/>
            <person name="Schlesner H."/>
            <person name="Amann R."/>
            <person name="Reinhardt R."/>
        </authorList>
    </citation>
    <scope>NUCLEOTIDE SEQUENCE [LARGE SCALE GENOMIC DNA]</scope>
    <source>
        <strain evidence="2">DSM 10527 / NCIMB 13988 / SH1</strain>
    </source>
</reference>
<organism evidence="1 2">
    <name type="scientific">Rhodopirellula baltica (strain DSM 10527 / NCIMB 13988 / SH1)</name>
    <dbReference type="NCBI Taxonomy" id="243090"/>
    <lineage>
        <taxon>Bacteria</taxon>
        <taxon>Pseudomonadati</taxon>
        <taxon>Planctomycetota</taxon>
        <taxon>Planctomycetia</taxon>
        <taxon>Pirellulales</taxon>
        <taxon>Pirellulaceae</taxon>
        <taxon>Rhodopirellula</taxon>
    </lineage>
</organism>
<dbReference type="STRING" id="243090.RB10973"/>